<dbReference type="NCBIfam" id="TIGR00426">
    <property type="entry name" value="competence protein ComEA helix-hairpin-helix repeat region"/>
    <property type="match status" value="1"/>
</dbReference>
<dbReference type="InterPro" id="IPR004509">
    <property type="entry name" value="Competence_ComEA_HhH"/>
</dbReference>
<evidence type="ECO:0000259" key="1">
    <source>
        <dbReference type="SMART" id="SM00278"/>
    </source>
</evidence>
<dbReference type="PANTHER" id="PTHR21180">
    <property type="entry name" value="ENDONUCLEASE/EXONUCLEASE/PHOSPHATASE FAMILY DOMAIN-CONTAINING PROTEIN 1"/>
    <property type="match status" value="1"/>
</dbReference>
<accession>A0ABX2ZP07</accession>
<dbReference type="Gene3D" id="1.10.150.280">
    <property type="entry name" value="AF1531-like domain"/>
    <property type="match status" value="1"/>
</dbReference>
<dbReference type="Pfam" id="PF12836">
    <property type="entry name" value="HHH_3"/>
    <property type="match status" value="1"/>
</dbReference>
<evidence type="ECO:0000313" key="2">
    <source>
        <dbReference type="EMBL" id="ODG90219.1"/>
    </source>
</evidence>
<dbReference type="Proteomes" id="UP000094580">
    <property type="component" value="Unassembled WGS sequence"/>
</dbReference>
<dbReference type="RefSeq" id="WP_069035103.1">
    <property type="nucleotide sequence ID" value="NZ_MDKC01000035.1"/>
</dbReference>
<dbReference type="PANTHER" id="PTHR21180:SF32">
    <property type="entry name" value="ENDONUCLEASE_EXONUCLEASE_PHOSPHATASE FAMILY DOMAIN-CONTAINING PROTEIN 1"/>
    <property type="match status" value="1"/>
</dbReference>
<dbReference type="InterPro" id="IPR010994">
    <property type="entry name" value="RuvA_2-like"/>
</dbReference>
<dbReference type="SUPFAM" id="SSF47781">
    <property type="entry name" value="RuvA domain 2-like"/>
    <property type="match status" value="1"/>
</dbReference>
<reference evidence="2 3" key="1">
    <citation type="submission" date="2016-07" db="EMBL/GenBank/DDBJ databases">
        <authorList>
            <person name="Townsley L."/>
            <person name="Shank E.A."/>
        </authorList>
    </citation>
    <scope>NUCLEOTIDE SEQUENCE [LARGE SCALE GENOMIC DNA]</scope>
    <source>
        <strain evidence="2 3">CH01</strain>
    </source>
</reference>
<dbReference type="InterPro" id="IPR051675">
    <property type="entry name" value="Endo/Exo/Phosphatase_dom_1"/>
</dbReference>
<keyword evidence="3" id="KW-1185">Reference proteome</keyword>
<feature type="domain" description="Helix-hairpin-helix DNA-binding motif class 1" evidence="1">
    <location>
        <begin position="182"/>
        <end position="201"/>
    </location>
</feature>
<name>A0ABX2ZP07_9BACI</name>
<proteinExistence type="predicted"/>
<organism evidence="2 3">
    <name type="scientific">Gottfriedia luciferensis</name>
    <dbReference type="NCBI Taxonomy" id="178774"/>
    <lineage>
        <taxon>Bacteria</taxon>
        <taxon>Bacillati</taxon>
        <taxon>Bacillota</taxon>
        <taxon>Bacilli</taxon>
        <taxon>Bacillales</taxon>
        <taxon>Bacillaceae</taxon>
        <taxon>Gottfriedia</taxon>
    </lineage>
</organism>
<feature type="domain" description="Helix-hairpin-helix DNA-binding motif class 1" evidence="1">
    <location>
        <begin position="152"/>
        <end position="171"/>
    </location>
</feature>
<dbReference type="EMBL" id="MDKC01000035">
    <property type="protein sequence ID" value="ODG90219.1"/>
    <property type="molecule type" value="Genomic_DNA"/>
</dbReference>
<dbReference type="SMART" id="SM00278">
    <property type="entry name" value="HhH1"/>
    <property type="match status" value="2"/>
</dbReference>
<dbReference type="InterPro" id="IPR019554">
    <property type="entry name" value="Soluble_ligand-bd"/>
</dbReference>
<dbReference type="Pfam" id="PF10531">
    <property type="entry name" value="SLBB"/>
    <property type="match status" value="1"/>
</dbReference>
<gene>
    <name evidence="2" type="ORF">BED47_12875</name>
</gene>
<comment type="caution">
    <text evidence="2">The sequence shown here is derived from an EMBL/GenBank/DDBJ whole genome shotgun (WGS) entry which is preliminary data.</text>
</comment>
<protein>
    <recommendedName>
        <fullName evidence="1">Helix-hairpin-helix DNA-binding motif class 1 domain-containing protein</fullName>
    </recommendedName>
</protein>
<evidence type="ECO:0000313" key="3">
    <source>
        <dbReference type="Proteomes" id="UP000094580"/>
    </source>
</evidence>
<dbReference type="InterPro" id="IPR003583">
    <property type="entry name" value="Hlx-hairpin-Hlx_DNA-bd_motif"/>
</dbReference>
<sequence length="205" mass="23230">MKKLIHNKLVWICLVIVGILVVNFYQTERKNEVVFAKQSLEEEIVKKNDEQKKEVSKPVNSKVFMVDVKGAIQKPGVIRCNEGERVFDVIRLAGGFKEKADVNKVNLAEKIIDEMVIYVPFVGEETDQTLITKKEEETKQNDTIDINHASQSELEKIPGVGPAKAKNILDYIDINGPFTSVEQLESVNVIGKKSLEKMTQYIVIR</sequence>